<gene>
    <name evidence="2" type="ORF">SAMN06297251_10574</name>
</gene>
<sequence>MKLTAQLDLSALSSLAAKGGLKKEDTGDPDDDERWMKGLPKTSSFRSAAEGMQAPFGSSDPFNDGEAHTIA</sequence>
<protein>
    <submittedName>
        <fullName evidence="2">Uncharacterized protein</fullName>
    </submittedName>
</protein>
<feature type="region of interest" description="Disordered" evidence="1">
    <location>
        <begin position="16"/>
        <end position="71"/>
    </location>
</feature>
<proteinExistence type="predicted"/>
<reference evidence="2 3" key="1">
    <citation type="submission" date="2017-04" db="EMBL/GenBank/DDBJ databases">
        <authorList>
            <person name="Afonso C.L."/>
            <person name="Miller P.J."/>
            <person name="Scott M.A."/>
            <person name="Spackman E."/>
            <person name="Goraichik I."/>
            <person name="Dimitrov K.M."/>
            <person name="Suarez D.L."/>
            <person name="Swayne D.E."/>
        </authorList>
    </citation>
    <scope>NUCLEOTIDE SEQUENCE [LARGE SCALE GENOMIC DNA]</scope>
    <source>
        <strain evidence="2 3">CGMCC 1.10972</strain>
    </source>
</reference>
<organism evidence="2 3">
    <name type="scientific">Fulvimarina manganoxydans</name>
    <dbReference type="NCBI Taxonomy" id="937218"/>
    <lineage>
        <taxon>Bacteria</taxon>
        <taxon>Pseudomonadati</taxon>
        <taxon>Pseudomonadota</taxon>
        <taxon>Alphaproteobacteria</taxon>
        <taxon>Hyphomicrobiales</taxon>
        <taxon>Aurantimonadaceae</taxon>
        <taxon>Fulvimarina</taxon>
    </lineage>
</organism>
<dbReference type="Proteomes" id="UP000192656">
    <property type="component" value="Unassembled WGS sequence"/>
</dbReference>
<dbReference type="EMBL" id="FWXR01000005">
    <property type="protein sequence ID" value="SMC64017.1"/>
    <property type="molecule type" value="Genomic_DNA"/>
</dbReference>
<evidence type="ECO:0000313" key="3">
    <source>
        <dbReference type="Proteomes" id="UP000192656"/>
    </source>
</evidence>
<evidence type="ECO:0000256" key="1">
    <source>
        <dbReference type="SAM" id="MobiDB-lite"/>
    </source>
</evidence>
<accession>A0A1W2ATJ4</accession>
<name>A0A1W2ATJ4_9HYPH</name>
<dbReference type="AlphaFoldDB" id="A0A1W2ATJ4"/>
<dbReference type="STRING" id="937218.SAMN06297251_10574"/>
<keyword evidence="3" id="KW-1185">Reference proteome</keyword>
<evidence type="ECO:0000313" key="2">
    <source>
        <dbReference type="EMBL" id="SMC64017.1"/>
    </source>
</evidence>